<gene>
    <name evidence="2" type="primary">PEBP1</name>
    <name evidence="2" type="ORF">TNCT_544841</name>
</gene>
<dbReference type="CDD" id="cd00866">
    <property type="entry name" value="PEBP_euk"/>
    <property type="match status" value="1"/>
</dbReference>
<dbReference type="SUPFAM" id="SSF49777">
    <property type="entry name" value="PEBP-like"/>
    <property type="match status" value="1"/>
</dbReference>
<dbReference type="AlphaFoldDB" id="A0A8X6LE40"/>
<evidence type="ECO:0000256" key="1">
    <source>
        <dbReference type="SAM" id="SignalP"/>
    </source>
</evidence>
<accession>A0A8X6LE40</accession>
<dbReference type="PANTHER" id="PTHR11362">
    <property type="entry name" value="PHOSPHATIDYLETHANOLAMINE-BINDING PROTEIN"/>
    <property type="match status" value="1"/>
</dbReference>
<protein>
    <submittedName>
        <fullName evidence="2">Phosphatidylethanolamine-binding protein 1</fullName>
    </submittedName>
</protein>
<keyword evidence="3" id="KW-1185">Reference proteome</keyword>
<feature type="chain" id="PRO_5036446844" evidence="1">
    <location>
        <begin position="23"/>
        <end position="191"/>
    </location>
</feature>
<proteinExistence type="predicted"/>
<dbReference type="Pfam" id="PF01161">
    <property type="entry name" value="PBP"/>
    <property type="match status" value="1"/>
</dbReference>
<feature type="signal peptide" evidence="1">
    <location>
        <begin position="1"/>
        <end position="22"/>
    </location>
</feature>
<dbReference type="InterPro" id="IPR035810">
    <property type="entry name" value="PEBP_euk"/>
</dbReference>
<evidence type="ECO:0000313" key="3">
    <source>
        <dbReference type="Proteomes" id="UP000887116"/>
    </source>
</evidence>
<dbReference type="EMBL" id="BMAO01016130">
    <property type="protein sequence ID" value="GFR06400.1"/>
    <property type="molecule type" value="Genomic_DNA"/>
</dbReference>
<dbReference type="InterPro" id="IPR036610">
    <property type="entry name" value="PEBP-like_sf"/>
</dbReference>
<dbReference type="InterPro" id="IPR008914">
    <property type="entry name" value="PEBP"/>
</dbReference>
<dbReference type="Proteomes" id="UP000887116">
    <property type="component" value="Unassembled WGS sequence"/>
</dbReference>
<dbReference type="OrthoDB" id="6421175at2759"/>
<organism evidence="2 3">
    <name type="scientific">Trichonephila clavata</name>
    <name type="common">Joro spider</name>
    <name type="synonym">Nephila clavata</name>
    <dbReference type="NCBI Taxonomy" id="2740835"/>
    <lineage>
        <taxon>Eukaryota</taxon>
        <taxon>Metazoa</taxon>
        <taxon>Ecdysozoa</taxon>
        <taxon>Arthropoda</taxon>
        <taxon>Chelicerata</taxon>
        <taxon>Arachnida</taxon>
        <taxon>Araneae</taxon>
        <taxon>Araneomorphae</taxon>
        <taxon>Entelegynae</taxon>
        <taxon>Araneoidea</taxon>
        <taxon>Nephilidae</taxon>
        <taxon>Trichonephila</taxon>
    </lineage>
</organism>
<name>A0A8X6LE40_TRICU</name>
<reference evidence="2" key="1">
    <citation type="submission" date="2020-07" db="EMBL/GenBank/DDBJ databases">
        <title>Multicomponent nature underlies the extraordinary mechanical properties of spider dragline silk.</title>
        <authorList>
            <person name="Kono N."/>
            <person name="Nakamura H."/>
            <person name="Mori M."/>
            <person name="Yoshida Y."/>
            <person name="Ohtoshi R."/>
            <person name="Malay A.D."/>
            <person name="Moran D.A.P."/>
            <person name="Tomita M."/>
            <person name="Numata K."/>
            <person name="Arakawa K."/>
        </authorList>
    </citation>
    <scope>NUCLEOTIDE SEQUENCE</scope>
</reference>
<keyword evidence="1" id="KW-0732">Signal</keyword>
<dbReference type="PANTHER" id="PTHR11362:SF82">
    <property type="entry name" value="PHOSPHATIDYLETHANOLAMINE-BINDING PROTEIN 4"/>
    <property type="match status" value="1"/>
</dbReference>
<comment type="caution">
    <text evidence="2">The sequence shown here is derived from an EMBL/GenBank/DDBJ whole genome shotgun (WGS) entry which is preliminary data.</text>
</comment>
<evidence type="ECO:0000313" key="2">
    <source>
        <dbReference type="EMBL" id="GFR06400.1"/>
    </source>
</evidence>
<dbReference type="Gene3D" id="3.90.280.10">
    <property type="entry name" value="PEBP-like"/>
    <property type="match status" value="1"/>
</dbReference>
<sequence>MTFKLVCWIFIISSLCISSLKGACDLKKFRENGIVLEIIPDVPQSVIKIQYPSRRAIDCGAVLFSNATKDEPRIEFKALNSDKLHTLVMFDPDIPTPQDPYLASYRHWLVENIPGSSFHEGYTISSYVSPNPPLTSNAHRYIFLIYQQPKDEKLENNFDNNKRTHFQINTFVQNRNLIGPIAGNFMYVRHS</sequence>